<feature type="transmembrane region" description="Helical" evidence="10">
    <location>
        <begin position="176"/>
        <end position="197"/>
    </location>
</feature>
<keyword evidence="5" id="KW-0571">Peptide transport</keyword>
<feature type="transmembrane region" description="Helical" evidence="10">
    <location>
        <begin position="684"/>
        <end position="705"/>
    </location>
</feature>
<dbReference type="Proteomes" id="UP001303473">
    <property type="component" value="Unassembled WGS sequence"/>
</dbReference>
<feature type="transmembrane region" description="Helical" evidence="10">
    <location>
        <begin position="725"/>
        <end position="750"/>
    </location>
</feature>
<feature type="transmembrane region" description="Helical" evidence="10">
    <location>
        <begin position="135"/>
        <end position="155"/>
    </location>
</feature>
<feature type="transmembrane region" description="Helical" evidence="10">
    <location>
        <begin position="110"/>
        <end position="129"/>
    </location>
</feature>
<comment type="subcellular location">
    <subcellularLocation>
        <location evidence="1">Membrane</location>
        <topology evidence="1">Multi-pass membrane protein</topology>
    </subcellularLocation>
</comment>
<feature type="transmembrane region" description="Helical" evidence="10">
    <location>
        <begin position="534"/>
        <end position="553"/>
    </location>
</feature>
<evidence type="ECO:0000256" key="7">
    <source>
        <dbReference type="ARBA" id="ARBA00022989"/>
    </source>
</evidence>
<accession>A0AAN6MYS1</accession>
<comment type="similarity">
    <text evidence="2">Belongs to the oligopeptide OPT transporter family.</text>
</comment>
<evidence type="ECO:0000256" key="6">
    <source>
        <dbReference type="ARBA" id="ARBA00022927"/>
    </source>
</evidence>
<dbReference type="InterPro" id="IPR004648">
    <property type="entry name" value="Oligpept_transpt"/>
</dbReference>
<reference evidence="12" key="1">
    <citation type="journal article" date="2023" name="Mol. Phylogenet. Evol.">
        <title>Genome-scale phylogeny and comparative genomics of the fungal order Sordariales.</title>
        <authorList>
            <person name="Hensen N."/>
            <person name="Bonometti L."/>
            <person name="Westerberg I."/>
            <person name="Brannstrom I.O."/>
            <person name="Guillou S."/>
            <person name="Cros-Aarteil S."/>
            <person name="Calhoun S."/>
            <person name="Haridas S."/>
            <person name="Kuo A."/>
            <person name="Mondo S."/>
            <person name="Pangilinan J."/>
            <person name="Riley R."/>
            <person name="LaButti K."/>
            <person name="Andreopoulos B."/>
            <person name="Lipzen A."/>
            <person name="Chen C."/>
            <person name="Yan M."/>
            <person name="Daum C."/>
            <person name="Ng V."/>
            <person name="Clum A."/>
            <person name="Steindorff A."/>
            <person name="Ohm R.A."/>
            <person name="Martin F."/>
            <person name="Silar P."/>
            <person name="Natvig D.O."/>
            <person name="Lalanne C."/>
            <person name="Gautier V."/>
            <person name="Ament-Velasquez S.L."/>
            <person name="Kruys A."/>
            <person name="Hutchinson M.I."/>
            <person name="Powell A.J."/>
            <person name="Barry K."/>
            <person name="Miller A.N."/>
            <person name="Grigoriev I.V."/>
            <person name="Debuchy R."/>
            <person name="Gladieux P."/>
            <person name="Hiltunen Thoren M."/>
            <person name="Johannesson H."/>
        </authorList>
    </citation>
    <scope>NUCLEOTIDE SEQUENCE [LARGE SCALE GENOMIC DNA]</scope>
    <source>
        <strain evidence="12">CBS 340.73</strain>
    </source>
</reference>
<evidence type="ECO:0000256" key="2">
    <source>
        <dbReference type="ARBA" id="ARBA00008807"/>
    </source>
</evidence>
<dbReference type="NCBIfam" id="TIGR00728">
    <property type="entry name" value="OPT_sfam"/>
    <property type="match status" value="1"/>
</dbReference>
<dbReference type="GO" id="GO:0015031">
    <property type="term" value="P:protein transport"/>
    <property type="evidence" value="ECO:0007669"/>
    <property type="project" value="UniProtKB-KW"/>
</dbReference>
<keyword evidence="3" id="KW-0813">Transport</keyword>
<feature type="compositionally biased region" description="Basic and acidic residues" evidence="9">
    <location>
        <begin position="41"/>
        <end position="55"/>
    </location>
</feature>
<dbReference type="GO" id="GO:0016020">
    <property type="term" value="C:membrane"/>
    <property type="evidence" value="ECO:0007669"/>
    <property type="project" value="UniProtKB-SubCell"/>
</dbReference>
<feature type="transmembrane region" description="Helical" evidence="10">
    <location>
        <begin position="508"/>
        <end position="528"/>
    </location>
</feature>
<organism evidence="11 12">
    <name type="scientific">Diplogelasinospora grovesii</name>
    <dbReference type="NCBI Taxonomy" id="303347"/>
    <lineage>
        <taxon>Eukaryota</taxon>
        <taxon>Fungi</taxon>
        <taxon>Dikarya</taxon>
        <taxon>Ascomycota</taxon>
        <taxon>Pezizomycotina</taxon>
        <taxon>Sordariomycetes</taxon>
        <taxon>Sordariomycetidae</taxon>
        <taxon>Sordariales</taxon>
        <taxon>Diplogelasinosporaceae</taxon>
        <taxon>Diplogelasinospora</taxon>
    </lineage>
</organism>
<dbReference type="Pfam" id="PF03169">
    <property type="entry name" value="OPT"/>
    <property type="match status" value="1"/>
</dbReference>
<feature type="transmembrane region" description="Helical" evidence="10">
    <location>
        <begin position="348"/>
        <end position="366"/>
    </location>
</feature>
<protein>
    <submittedName>
        <fullName evidence="11">OPT superfamily oligopeptide transporter</fullName>
    </submittedName>
</protein>
<dbReference type="AlphaFoldDB" id="A0AAN6MYS1"/>
<feature type="transmembrane region" description="Helical" evidence="10">
    <location>
        <begin position="209"/>
        <end position="229"/>
    </location>
</feature>
<keyword evidence="7 10" id="KW-1133">Transmembrane helix</keyword>
<feature type="transmembrane region" description="Helical" evidence="10">
    <location>
        <begin position="265"/>
        <end position="285"/>
    </location>
</feature>
<keyword evidence="4 10" id="KW-0812">Transmembrane</keyword>
<proteinExistence type="inferred from homology"/>
<dbReference type="GO" id="GO:0035673">
    <property type="term" value="F:oligopeptide transmembrane transporter activity"/>
    <property type="evidence" value="ECO:0007669"/>
    <property type="project" value="InterPro"/>
</dbReference>
<keyword evidence="12" id="KW-1185">Reference proteome</keyword>
<dbReference type="PANTHER" id="PTHR22601">
    <property type="entry name" value="ISP4 LIKE PROTEIN"/>
    <property type="match status" value="1"/>
</dbReference>
<name>A0AAN6MYS1_9PEZI</name>
<evidence type="ECO:0000256" key="5">
    <source>
        <dbReference type="ARBA" id="ARBA00022856"/>
    </source>
</evidence>
<keyword evidence="8 10" id="KW-0472">Membrane</keyword>
<dbReference type="EMBL" id="MU853997">
    <property type="protein sequence ID" value="KAK3934362.1"/>
    <property type="molecule type" value="Genomic_DNA"/>
</dbReference>
<evidence type="ECO:0000313" key="12">
    <source>
        <dbReference type="Proteomes" id="UP001303473"/>
    </source>
</evidence>
<evidence type="ECO:0000256" key="3">
    <source>
        <dbReference type="ARBA" id="ARBA00022448"/>
    </source>
</evidence>
<evidence type="ECO:0000256" key="4">
    <source>
        <dbReference type="ARBA" id="ARBA00022692"/>
    </source>
</evidence>
<evidence type="ECO:0000256" key="8">
    <source>
        <dbReference type="ARBA" id="ARBA00023136"/>
    </source>
</evidence>
<feature type="transmembrane region" description="Helical" evidence="10">
    <location>
        <begin position="421"/>
        <end position="442"/>
    </location>
</feature>
<keyword evidence="6" id="KW-0653">Protein transport</keyword>
<evidence type="ECO:0000256" key="1">
    <source>
        <dbReference type="ARBA" id="ARBA00004141"/>
    </source>
</evidence>
<evidence type="ECO:0000256" key="9">
    <source>
        <dbReference type="SAM" id="MobiDB-lite"/>
    </source>
</evidence>
<gene>
    <name evidence="11" type="ORF">QBC46DRAFT_359072</name>
</gene>
<evidence type="ECO:0000256" key="10">
    <source>
        <dbReference type="SAM" id="Phobius"/>
    </source>
</evidence>
<feature type="region of interest" description="Disordered" evidence="9">
    <location>
        <begin position="1"/>
        <end position="72"/>
    </location>
</feature>
<feature type="transmembrane region" description="Helical" evidence="10">
    <location>
        <begin position="762"/>
        <end position="785"/>
    </location>
</feature>
<comment type="caution">
    <text evidence="11">The sequence shown here is derived from an EMBL/GenBank/DDBJ whole genome shotgun (WGS) entry which is preliminary data.</text>
</comment>
<dbReference type="InterPro" id="IPR004813">
    <property type="entry name" value="OPT"/>
</dbReference>
<evidence type="ECO:0000313" key="11">
    <source>
        <dbReference type="EMBL" id="KAK3934362.1"/>
    </source>
</evidence>
<sequence length="821" mass="92208">MAGDENTASVPDPDGHPQTGITSGFEPQITKQVSDIKQGPKIRDEEHALDHEKGADGITRAGSESDSSYDVRKEDRFGEADVVTDARDIVTHVLHVDDDPSLSPWTFRSLFLGAGLAIFSAVLQTIYYFKPQAIYVSIVFLTVIAYVLGEALALIPRIGPVGRFLNPFPFNSKEHVFIVVMASAGATSTVAIEILAAQRMYYGMTPSPGAAVFMVIASQLLGYGIAGLLRGILVQPSKMLWPINIPVNSLMETLHRDKKETSQRIKVFLIVFAAMFFYEIIPEWIFPLLQGLSIFCLANQNSLVFTNLFGGSSGNEGLGFLSICFDWQYIASLGSPLWMPLYTLTNSLIGYLLCIVLFMGLYYGNIWESQNFPFLSQLLFDQTSNSTNWVEYNLTAILTPENEINSTAVAEAGVPYLTGTYIAYLITTNMGITAAIVHMLLWNYDDVKEGWSFLTPRNLKKVFTPSFWLFWRNSEDPEVHKQRVLADKGMDPHYKLMMQNGYKEVPQWWYSIVLLASFVIGLGTLYGIQSTLPWWGYIISNIFAAIFILFFGAQMGITGFQFNQQPILQMLAGYMHPGKPLANMYFTVFGFNGVQQGQWLLRDLKLAQLAHLSPRSTFTAQMLGTIIGAIFDYVMMETIVQNQLDILLSVNGSNIWSGQNVQQYNTLAVAWSMAKDMFSVGARYEWVTISYLIGFVVPLPFWLIYRYTKIRFFEYINLSIILWYMGWLFVGINASIMTYFAFGFFAQLYLRRYHPAWFVKWNYLVSAALDGGTQVIVFILSFAVFGGSGAANDFPIWAGNNGGVPNNRYTDYCMFNPAAAS</sequence>